<sequence>MPCRVRAALAAAPGHRLQGYRLAAAAGITARDFNKRAAEMVARGYISREKVRDAGHAYYWYSLDEAQLHRARLVAALASAEATATGALVVEEVDLPGRLNFLRMLREQTVFAGHQVLAAIIDDYERTARLRRAAAAGAQEDHAAGRTRA</sequence>
<dbReference type="Proteomes" id="UP000175989">
    <property type="component" value="Unassembled WGS sequence"/>
</dbReference>
<name>A0A1E7W4P9_9BURK</name>
<proteinExistence type="predicted"/>
<comment type="caution">
    <text evidence="1">The sequence shown here is derived from an EMBL/GenBank/DDBJ whole genome shotgun (WGS) entry which is preliminary data.</text>
</comment>
<reference evidence="2" key="1">
    <citation type="journal article" date="2016" name="Front. Microbiol.">
        <title>Molecular Keys to the Janthinobacterium and Duganella spp. Interaction with the Plant Pathogen Fusarium graminearum.</title>
        <authorList>
            <person name="Haack F.S."/>
            <person name="Poehlein A."/>
            <person name="Kroger C."/>
            <person name="Voigt C.A."/>
            <person name="Piepenbring M."/>
            <person name="Bode H.B."/>
            <person name="Daniel R."/>
            <person name="Schafer W."/>
            <person name="Streit W.R."/>
        </authorList>
    </citation>
    <scope>NUCLEOTIDE SEQUENCE [LARGE SCALE GENOMIC DNA]</scope>
    <source>
        <strain evidence="2">T54</strain>
    </source>
</reference>
<gene>
    <name evidence="1" type="ORF">DUPY_53120</name>
</gene>
<protein>
    <submittedName>
        <fullName evidence="1">Uncharacterized protein</fullName>
    </submittedName>
</protein>
<evidence type="ECO:0000313" key="2">
    <source>
        <dbReference type="Proteomes" id="UP000175989"/>
    </source>
</evidence>
<dbReference type="EMBL" id="LROM01000156">
    <property type="protein sequence ID" value="OEZ90705.1"/>
    <property type="molecule type" value="Genomic_DNA"/>
</dbReference>
<accession>A0A1E7W4P9</accession>
<evidence type="ECO:0000313" key="1">
    <source>
        <dbReference type="EMBL" id="OEZ90705.1"/>
    </source>
</evidence>
<organism evidence="1 2">
    <name type="scientific">Duganella phyllosphaerae</name>
    <dbReference type="NCBI Taxonomy" id="762836"/>
    <lineage>
        <taxon>Bacteria</taxon>
        <taxon>Pseudomonadati</taxon>
        <taxon>Pseudomonadota</taxon>
        <taxon>Betaproteobacteria</taxon>
        <taxon>Burkholderiales</taxon>
        <taxon>Oxalobacteraceae</taxon>
        <taxon>Telluria group</taxon>
        <taxon>Duganella</taxon>
    </lineage>
</organism>
<dbReference type="AlphaFoldDB" id="A0A1E7W4P9"/>
<keyword evidence="2" id="KW-1185">Reference proteome</keyword>